<protein>
    <submittedName>
        <fullName evidence="4">Daunorubicin resistance ATP-binding protein-like protein</fullName>
    </submittedName>
</protein>
<dbReference type="HOGENOM" id="CLU_000604_1_2_2"/>
<dbReference type="SMART" id="SM00382">
    <property type="entry name" value="AAA"/>
    <property type="match status" value="1"/>
</dbReference>
<accession>B8D3J1</accession>
<dbReference type="InterPro" id="IPR027417">
    <property type="entry name" value="P-loop_NTPase"/>
</dbReference>
<keyword evidence="2 4" id="KW-0067">ATP-binding</keyword>
<dbReference type="RefSeq" id="WP_012608014.1">
    <property type="nucleotide sequence ID" value="NC_011766.1"/>
</dbReference>
<dbReference type="PANTHER" id="PTHR43613:SF1">
    <property type="entry name" value="ABC TRANSPORTER, ATP-BINDING PROTEIN"/>
    <property type="match status" value="1"/>
</dbReference>
<dbReference type="AlphaFoldDB" id="B8D3J1"/>
<evidence type="ECO:0000313" key="5">
    <source>
        <dbReference type="Proteomes" id="UP000006903"/>
    </source>
</evidence>
<evidence type="ECO:0000313" key="4">
    <source>
        <dbReference type="EMBL" id="ACL10672.1"/>
    </source>
</evidence>
<dbReference type="GeneID" id="7170608"/>
<dbReference type="SUPFAM" id="SSF52540">
    <property type="entry name" value="P-loop containing nucleoside triphosphate hydrolases"/>
    <property type="match status" value="1"/>
</dbReference>
<dbReference type="CDD" id="cd03230">
    <property type="entry name" value="ABC_DR_subfamily_A"/>
    <property type="match status" value="1"/>
</dbReference>
<feature type="domain" description="ABC transporter" evidence="3">
    <location>
        <begin position="4"/>
        <end position="233"/>
    </location>
</feature>
<dbReference type="GO" id="GO:0016887">
    <property type="term" value="F:ATP hydrolysis activity"/>
    <property type="evidence" value="ECO:0007669"/>
    <property type="project" value="InterPro"/>
</dbReference>
<sequence>MNAIEVTDLHKIYGDDVHAVKGVSFTVKPGEIYGLIGPNGAGKTTILRIIAGIVKPSRGTVKVYGLDPYRDFDKTRELISYLPEEASTYPLLTGLEHLYFYARLYGGDVKSIVEYGVKITGLGDRLNEETIGYSHGMKRRLLLGIVLMRRPKIAILDEPTSGLDVHASVSIRRMIKQYVVETGASVLLSSHNMLEIEYLCDRVGLIFKGKIVAEGEPRKLIEEYNAANMEEVFTKIVGEEG</sequence>
<keyword evidence="1" id="KW-0547">Nucleotide-binding</keyword>
<evidence type="ECO:0000256" key="1">
    <source>
        <dbReference type="ARBA" id="ARBA00022741"/>
    </source>
</evidence>
<dbReference type="InterPro" id="IPR003593">
    <property type="entry name" value="AAA+_ATPase"/>
</dbReference>
<dbReference type="Gene3D" id="3.40.50.300">
    <property type="entry name" value="P-loop containing nucleotide triphosphate hydrolases"/>
    <property type="match status" value="1"/>
</dbReference>
<dbReference type="Proteomes" id="UP000006903">
    <property type="component" value="Chromosome"/>
</dbReference>
<dbReference type="KEGG" id="dka:DKAM_0346"/>
<dbReference type="Pfam" id="PF00005">
    <property type="entry name" value="ABC_tran"/>
    <property type="match status" value="1"/>
</dbReference>
<dbReference type="PANTHER" id="PTHR43613">
    <property type="entry name" value="ABC TRANSPORTER, ATP-BINDING PROTEIN"/>
    <property type="match status" value="1"/>
</dbReference>
<proteinExistence type="predicted"/>
<dbReference type="GO" id="GO:0005524">
    <property type="term" value="F:ATP binding"/>
    <property type="evidence" value="ECO:0007669"/>
    <property type="project" value="UniProtKB-KW"/>
</dbReference>
<organism evidence="4 5">
    <name type="scientific">Desulfurococcus amylolyticus (strain DSM 18924 / JCM 16383 / VKM B-2413 / 1221n)</name>
    <name type="common">Desulfurococcus kamchatkensis</name>
    <dbReference type="NCBI Taxonomy" id="490899"/>
    <lineage>
        <taxon>Archaea</taxon>
        <taxon>Thermoproteota</taxon>
        <taxon>Thermoprotei</taxon>
        <taxon>Desulfurococcales</taxon>
        <taxon>Desulfurococcaceae</taxon>
        <taxon>Desulfurococcus</taxon>
    </lineage>
</organism>
<dbReference type="InterPro" id="IPR003439">
    <property type="entry name" value="ABC_transporter-like_ATP-bd"/>
</dbReference>
<dbReference type="InterPro" id="IPR017871">
    <property type="entry name" value="ABC_transporter-like_CS"/>
</dbReference>
<gene>
    <name evidence="4" type="ordered locus">DKAM_0346</name>
</gene>
<evidence type="ECO:0000259" key="3">
    <source>
        <dbReference type="PROSITE" id="PS50893"/>
    </source>
</evidence>
<reference evidence="4 5" key="1">
    <citation type="journal article" date="2009" name="J. Bacteriol.">
        <title>Complete genome sequence of the anaerobic, protein-degrading hyperthermophilic crenarchaeon Desulfurococcus kamchatkensis.</title>
        <authorList>
            <person name="Ravin N.V."/>
            <person name="Mardanov A.V."/>
            <person name="Beletsky A.V."/>
            <person name="Kublanov I.V."/>
            <person name="Kolganova T.V."/>
            <person name="Lebedinsky A.V."/>
            <person name="Chernyh N.A."/>
            <person name="Bonch-Osmolovskaya E.A."/>
            <person name="Skryabin K.G."/>
        </authorList>
    </citation>
    <scope>NUCLEOTIDE SEQUENCE [LARGE SCALE GENOMIC DNA]</scope>
    <source>
        <strain evidence="5">DSM 18924 / JCM 16383 / VKM B-2413 / 1221n</strain>
    </source>
</reference>
<dbReference type="eggNOG" id="arCOG00194">
    <property type="taxonomic scope" value="Archaea"/>
</dbReference>
<name>B8D3J1_DESA1</name>
<dbReference type="STRING" id="490899.DKAM_0346"/>
<evidence type="ECO:0000256" key="2">
    <source>
        <dbReference type="ARBA" id="ARBA00022840"/>
    </source>
</evidence>
<dbReference type="EMBL" id="CP001140">
    <property type="protein sequence ID" value="ACL10672.1"/>
    <property type="molecule type" value="Genomic_DNA"/>
</dbReference>
<dbReference type="PROSITE" id="PS00211">
    <property type="entry name" value="ABC_TRANSPORTER_1"/>
    <property type="match status" value="1"/>
</dbReference>
<dbReference type="PROSITE" id="PS50893">
    <property type="entry name" value="ABC_TRANSPORTER_2"/>
    <property type="match status" value="1"/>
</dbReference>